<keyword evidence="4" id="KW-1185">Reference proteome</keyword>
<protein>
    <submittedName>
        <fullName evidence="3">Phosphoribosyl 1,2-cyclic phosphate phosphodiesterase</fullName>
        <ecNumber evidence="3">3.1.4.55</ecNumber>
    </submittedName>
</protein>
<evidence type="ECO:0000259" key="2">
    <source>
        <dbReference type="Pfam" id="PF12706"/>
    </source>
</evidence>
<evidence type="ECO:0000313" key="3">
    <source>
        <dbReference type="EMBL" id="MBB4267437.1"/>
    </source>
</evidence>
<dbReference type="GO" id="GO:0103043">
    <property type="term" value="F:phosphoribosyl 1,2-cyclic phosphate phosphodiesterase activity"/>
    <property type="evidence" value="ECO:0007669"/>
    <property type="project" value="UniProtKB-EC"/>
</dbReference>
<feature type="region of interest" description="Disordered" evidence="1">
    <location>
        <begin position="19"/>
        <end position="53"/>
    </location>
</feature>
<feature type="domain" description="Metallo-beta-lactamase" evidence="2">
    <location>
        <begin position="57"/>
        <end position="237"/>
    </location>
</feature>
<dbReference type="PANTHER" id="PTHR42663:SF6">
    <property type="entry name" value="HYDROLASE C777.06C-RELATED"/>
    <property type="match status" value="1"/>
</dbReference>
<dbReference type="CDD" id="cd16279">
    <property type="entry name" value="metallo-hydrolase-like_MBL-fold"/>
    <property type="match status" value="1"/>
</dbReference>
<evidence type="ECO:0000256" key="1">
    <source>
        <dbReference type="SAM" id="MobiDB-lite"/>
    </source>
</evidence>
<gene>
    <name evidence="3" type="ORF">GGD89_003081</name>
</gene>
<dbReference type="Gene3D" id="3.60.15.10">
    <property type="entry name" value="Ribonuclease Z/Hydroxyacylglutathione hydrolase-like"/>
    <property type="match status" value="1"/>
</dbReference>
<dbReference type="EC" id="3.1.4.55" evidence="3"/>
<name>A0A7W6WBD7_9PROT</name>
<dbReference type="InterPro" id="IPR001279">
    <property type="entry name" value="Metallo-B-lactamas"/>
</dbReference>
<dbReference type="RefSeq" id="WP_184046818.1">
    <property type="nucleotide sequence ID" value="NZ_JACIGK010000026.1"/>
</dbReference>
<reference evidence="3 4" key="1">
    <citation type="submission" date="2020-08" db="EMBL/GenBank/DDBJ databases">
        <title>Genome sequencing of Purple Non-Sulfur Bacteria from various extreme environments.</title>
        <authorList>
            <person name="Mayer M."/>
        </authorList>
    </citation>
    <scope>NUCLEOTIDE SEQUENCE [LARGE SCALE GENOMIC DNA]</scope>
    <source>
        <strain evidence="3 4">JA131</strain>
    </source>
</reference>
<organism evidence="3 4">
    <name type="scientific">Roseospira visakhapatnamensis</name>
    <dbReference type="NCBI Taxonomy" id="390880"/>
    <lineage>
        <taxon>Bacteria</taxon>
        <taxon>Pseudomonadati</taxon>
        <taxon>Pseudomonadota</taxon>
        <taxon>Alphaproteobacteria</taxon>
        <taxon>Rhodospirillales</taxon>
        <taxon>Rhodospirillaceae</taxon>
        <taxon>Roseospira</taxon>
    </lineage>
</organism>
<evidence type="ECO:0000313" key="4">
    <source>
        <dbReference type="Proteomes" id="UP000554286"/>
    </source>
</evidence>
<dbReference type="InterPro" id="IPR036866">
    <property type="entry name" value="RibonucZ/Hydroxyglut_hydro"/>
</dbReference>
<comment type="caution">
    <text evidence="3">The sequence shown here is derived from an EMBL/GenBank/DDBJ whole genome shotgun (WGS) entry which is preliminary data.</text>
</comment>
<dbReference type="EMBL" id="JACIGK010000026">
    <property type="protein sequence ID" value="MBB4267437.1"/>
    <property type="molecule type" value="Genomic_DNA"/>
</dbReference>
<accession>A0A7W6WBD7</accession>
<dbReference type="Proteomes" id="UP000554286">
    <property type="component" value="Unassembled WGS sequence"/>
</dbReference>
<proteinExistence type="predicted"/>
<dbReference type="PANTHER" id="PTHR42663">
    <property type="entry name" value="HYDROLASE C777.06C-RELATED-RELATED"/>
    <property type="match status" value="1"/>
</dbReference>
<dbReference type="Pfam" id="PF12706">
    <property type="entry name" value="Lactamase_B_2"/>
    <property type="match status" value="1"/>
</dbReference>
<keyword evidence="3" id="KW-0378">Hydrolase</keyword>
<dbReference type="AlphaFoldDB" id="A0A7W6WBD7"/>
<sequence>MQVTILGCGGAGGVPTLSRGWGHCDPAHPRNRRRRPSILVTPGAGQGGGGAASPDPILVDTAPDLREQLLEAGVTRLSAVLYTHAHADHVHGIDDLREINRVMGCPIDVYSDAETLEILERRFPYALAPQPADTDYIFKPLLISRRIAGALDVAGVRIRAFEQDHGVMTTLGFRFGDGFAYSTDVVALDDAAFATLAGVHTWVVGCMGWSDLPTHAHVDKVLGWAARVQPRRLVLTHLGPGMDYETLRRRLPEDAEPAHDGMVLEVPD</sequence>
<dbReference type="SUPFAM" id="SSF56281">
    <property type="entry name" value="Metallo-hydrolase/oxidoreductase"/>
    <property type="match status" value="1"/>
</dbReference>